<evidence type="ECO:0000256" key="1">
    <source>
        <dbReference type="ARBA" id="ARBA00023125"/>
    </source>
</evidence>
<sequence>MSKKNKTSYKIMEVALKLFSEQGYYSTTTKQIAKEAKVNELTVFRHFKTKENLFQETTQNYVREVKVDEIVNKIKDNDFDDNIRILSRKFLDLYFYNIKLYKVQMKLADKERKFIRLKLSREIQEVLINYFEELAEKGEISGDPKMMAATFVNSILGAFTVYVLTNDTFTDISIEKMVDEHAKQFSSFYQTKKN</sequence>
<protein>
    <submittedName>
        <fullName evidence="4">Transcriptional regulator, TetR family</fullName>
    </submittedName>
</protein>
<feature type="DNA-binding region" description="H-T-H motif" evidence="2">
    <location>
        <begin position="28"/>
        <end position="47"/>
    </location>
</feature>
<dbReference type="PANTHER" id="PTHR43479:SF11">
    <property type="entry name" value="ACREF_ENVCD OPERON REPRESSOR-RELATED"/>
    <property type="match status" value="1"/>
</dbReference>
<evidence type="ECO:0000313" key="4">
    <source>
        <dbReference type="EMBL" id="SKC48157.1"/>
    </source>
</evidence>
<accession>A0A1T5J9D9</accession>
<name>A0A1T5J9D9_9FIRM</name>
<dbReference type="GO" id="GO:0003677">
    <property type="term" value="F:DNA binding"/>
    <property type="evidence" value="ECO:0007669"/>
    <property type="project" value="UniProtKB-UniRule"/>
</dbReference>
<dbReference type="PRINTS" id="PR00455">
    <property type="entry name" value="HTHTETR"/>
</dbReference>
<dbReference type="STRING" id="36842.SAMN02194393_01025"/>
<dbReference type="RefSeq" id="WP_079489856.1">
    <property type="nucleotide sequence ID" value="NZ_FUZT01000002.1"/>
</dbReference>
<evidence type="ECO:0000259" key="3">
    <source>
        <dbReference type="PROSITE" id="PS50977"/>
    </source>
</evidence>
<dbReference type="InterPro" id="IPR050624">
    <property type="entry name" value="HTH-type_Tx_Regulator"/>
</dbReference>
<evidence type="ECO:0000256" key="2">
    <source>
        <dbReference type="PROSITE-ProRule" id="PRU00335"/>
    </source>
</evidence>
<evidence type="ECO:0000313" key="5">
    <source>
        <dbReference type="Proteomes" id="UP000190285"/>
    </source>
</evidence>
<dbReference type="SUPFAM" id="SSF46689">
    <property type="entry name" value="Homeodomain-like"/>
    <property type="match status" value="1"/>
</dbReference>
<dbReference type="Proteomes" id="UP000190285">
    <property type="component" value="Unassembled WGS sequence"/>
</dbReference>
<keyword evidence="5" id="KW-1185">Reference proteome</keyword>
<dbReference type="InterPro" id="IPR036271">
    <property type="entry name" value="Tet_transcr_reg_TetR-rel_C_sf"/>
</dbReference>
<dbReference type="PANTHER" id="PTHR43479">
    <property type="entry name" value="ACREF/ENVCD OPERON REPRESSOR-RELATED"/>
    <property type="match status" value="1"/>
</dbReference>
<dbReference type="SUPFAM" id="SSF48498">
    <property type="entry name" value="Tetracyclin repressor-like, C-terminal domain"/>
    <property type="match status" value="1"/>
</dbReference>
<dbReference type="OrthoDB" id="9780824at2"/>
<dbReference type="Pfam" id="PF00440">
    <property type="entry name" value="TetR_N"/>
    <property type="match status" value="1"/>
</dbReference>
<dbReference type="EMBL" id="FUZT01000002">
    <property type="protein sequence ID" value="SKC48157.1"/>
    <property type="molecule type" value="Genomic_DNA"/>
</dbReference>
<proteinExistence type="predicted"/>
<dbReference type="InterPro" id="IPR009057">
    <property type="entry name" value="Homeodomain-like_sf"/>
</dbReference>
<dbReference type="Gene3D" id="1.10.357.10">
    <property type="entry name" value="Tetracycline Repressor, domain 2"/>
    <property type="match status" value="1"/>
</dbReference>
<organism evidence="4 5">
    <name type="scientific">Maledivibacter halophilus</name>
    <dbReference type="NCBI Taxonomy" id="36842"/>
    <lineage>
        <taxon>Bacteria</taxon>
        <taxon>Bacillati</taxon>
        <taxon>Bacillota</taxon>
        <taxon>Clostridia</taxon>
        <taxon>Peptostreptococcales</taxon>
        <taxon>Caminicellaceae</taxon>
        <taxon>Maledivibacter</taxon>
    </lineage>
</organism>
<dbReference type="InterPro" id="IPR001647">
    <property type="entry name" value="HTH_TetR"/>
</dbReference>
<gene>
    <name evidence="4" type="ORF">SAMN02194393_01025</name>
</gene>
<keyword evidence="1 2" id="KW-0238">DNA-binding</keyword>
<reference evidence="4 5" key="1">
    <citation type="submission" date="2017-02" db="EMBL/GenBank/DDBJ databases">
        <authorList>
            <person name="Peterson S.W."/>
        </authorList>
    </citation>
    <scope>NUCLEOTIDE SEQUENCE [LARGE SCALE GENOMIC DNA]</scope>
    <source>
        <strain evidence="4 5">M1</strain>
    </source>
</reference>
<dbReference type="AlphaFoldDB" id="A0A1T5J9D9"/>
<dbReference type="PROSITE" id="PS50977">
    <property type="entry name" value="HTH_TETR_2"/>
    <property type="match status" value="1"/>
</dbReference>
<feature type="domain" description="HTH tetR-type" evidence="3">
    <location>
        <begin position="5"/>
        <end position="65"/>
    </location>
</feature>